<evidence type="ECO:0000313" key="1">
    <source>
        <dbReference type="EMBL" id="SCM68850.1"/>
    </source>
</evidence>
<dbReference type="RefSeq" id="WP_072707840.1">
    <property type="nucleotide sequence ID" value="NZ_FMJB01000061.1"/>
</dbReference>
<proteinExistence type="predicted"/>
<dbReference type="EMBL" id="FMJB01000061">
    <property type="protein sequence ID" value="SCM68850.1"/>
    <property type="molecule type" value="Genomic_DNA"/>
</dbReference>
<organism evidence="1 2">
    <name type="scientific">Donghicola eburneus</name>
    <dbReference type="NCBI Taxonomy" id="393278"/>
    <lineage>
        <taxon>Bacteria</taxon>
        <taxon>Pseudomonadati</taxon>
        <taxon>Pseudomonadota</taxon>
        <taxon>Alphaproteobacteria</taxon>
        <taxon>Rhodobacterales</taxon>
        <taxon>Roseobacteraceae</taxon>
        <taxon>Donghicola</taxon>
    </lineage>
</organism>
<keyword evidence="2" id="KW-1185">Reference proteome</keyword>
<evidence type="ECO:0000313" key="2">
    <source>
        <dbReference type="Proteomes" id="UP000184085"/>
    </source>
</evidence>
<gene>
    <name evidence="1" type="ORF">KARMA_3080</name>
</gene>
<reference evidence="2" key="1">
    <citation type="submission" date="2016-09" db="EMBL/GenBank/DDBJ databases">
        <authorList>
            <person name="Wibberg D."/>
        </authorList>
    </citation>
    <scope>NUCLEOTIDE SEQUENCE [LARGE SCALE GENOMIC DNA]</scope>
</reference>
<accession>A0A1M4N1W1</accession>
<sequence>MIVAVGLIIAFVLVLIFSNRQTRNCRWRENRRNDRDGQRYYHCVSCGAETWGDPKHPPKVCLKPDTDSEV</sequence>
<name>A0A1M4N1W1_9RHOB</name>
<dbReference type="Proteomes" id="UP000184085">
    <property type="component" value="Unassembled WGS sequence"/>
</dbReference>
<dbReference type="AlphaFoldDB" id="A0A1M4N1W1"/>
<protein>
    <submittedName>
        <fullName evidence="1">Uncharacterized protein</fullName>
    </submittedName>
</protein>